<dbReference type="OrthoDB" id="6074406at2759"/>
<dbReference type="Pfam" id="PF00386">
    <property type="entry name" value="C1q"/>
    <property type="match status" value="1"/>
</dbReference>
<evidence type="ECO:0000259" key="2">
    <source>
        <dbReference type="Pfam" id="PF00386"/>
    </source>
</evidence>
<dbReference type="Gene3D" id="2.60.120.40">
    <property type="match status" value="1"/>
</dbReference>
<evidence type="ECO:0000256" key="1">
    <source>
        <dbReference type="SAM" id="SignalP"/>
    </source>
</evidence>
<evidence type="ECO:0000313" key="4">
    <source>
        <dbReference type="Proteomes" id="UP000596742"/>
    </source>
</evidence>
<keyword evidence="1" id="KW-0732">Signal</keyword>
<reference evidence="3" key="1">
    <citation type="submission" date="2018-11" db="EMBL/GenBank/DDBJ databases">
        <authorList>
            <person name="Alioto T."/>
            <person name="Alioto T."/>
        </authorList>
    </citation>
    <scope>NUCLEOTIDE SEQUENCE</scope>
</reference>
<feature type="signal peptide" evidence="1">
    <location>
        <begin position="1"/>
        <end position="16"/>
    </location>
</feature>
<feature type="chain" id="PRO_5032762498" description="C1q domain-containing protein" evidence="1">
    <location>
        <begin position="17"/>
        <end position="306"/>
    </location>
</feature>
<dbReference type="Proteomes" id="UP000596742">
    <property type="component" value="Unassembled WGS sequence"/>
</dbReference>
<dbReference type="InterPro" id="IPR001073">
    <property type="entry name" value="C1q_dom"/>
</dbReference>
<dbReference type="SUPFAM" id="SSF49842">
    <property type="entry name" value="TNF-like"/>
    <property type="match status" value="1"/>
</dbReference>
<organism evidence="3 4">
    <name type="scientific">Mytilus galloprovincialis</name>
    <name type="common">Mediterranean mussel</name>
    <dbReference type="NCBI Taxonomy" id="29158"/>
    <lineage>
        <taxon>Eukaryota</taxon>
        <taxon>Metazoa</taxon>
        <taxon>Spiralia</taxon>
        <taxon>Lophotrochozoa</taxon>
        <taxon>Mollusca</taxon>
        <taxon>Bivalvia</taxon>
        <taxon>Autobranchia</taxon>
        <taxon>Pteriomorphia</taxon>
        <taxon>Mytilida</taxon>
        <taxon>Mytiloidea</taxon>
        <taxon>Mytilidae</taxon>
        <taxon>Mytilinae</taxon>
        <taxon>Mytilus</taxon>
    </lineage>
</organism>
<sequence length="306" mass="34714">MVSYFVLCLCFGLSGAFLFDTSTISPGGGRGGITDKHYYDLLDLIMEERRSRRQLEQYVGGPLQGELKHLQNETISLKTNYQTLVSDNVNLKNKLSRLENETGSKDELFQFEQKLNDTRDAAERQIQQVKTYVDIISQNYSSVINGISSNVANMTQQQDNDREMVALQACGGFMVKHYIVDSYYSEKMKFSKVINSYGFQNTSALQNDGKFICEKPGLYLFIVTLMSKDSNSRFNIVLHDTAGKFHFLTSVQIAPVYKSSSTIDMYHSGTGSAVIQLNTNDTMYIEPKDIRHTYTNMNCISVMKLR</sequence>
<feature type="domain" description="C1q" evidence="2">
    <location>
        <begin position="187"/>
        <end position="290"/>
    </location>
</feature>
<name>A0A8B6G179_MYTGA</name>
<evidence type="ECO:0000313" key="3">
    <source>
        <dbReference type="EMBL" id="VDI57269.1"/>
    </source>
</evidence>
<dbReference type="EMBL" id="UYJE01007719">
    <property type="protein sequence ID" value="VDI57269.1"/>
    <property type="molecule type" value="Genomic_DNA"/>
</dbReference>
<dbReference type="AlphaFoldDB" id="A0A8B6G179"/>
<gene>
    <name evidence="3" type="ORF">MGAL_10B084031</name>
</gene>
<comment type="caution">
    <text evidence="3">The sequence shown here is derived from an EMBL/GenBank/DDBJ whole genome shotgun (WGS) entry which is preliminary data.</text>
</comment>
<proteinExistence type="predicted"/>
<protein>
    <recommendedName>
        <fullName evidence="2">C1q domain-containing protein</fullName>
    </recommendedName>
</protein>
<dbReference type="InterPro" id="IPR008983">
    <property type="entry name" value="Tumour_necrosis_fac-like_dom"/>
</dbReference>
<accession>A0A8B6G179</accession>
<keyword evidence="4" id="KW-1185">Reference proteome</keyword>